<dbReference type="AlphaFoldDB" id="A0A1C6VD81"/>
<proteinExistence type="predicted"/>
<sequence>MVDPGQATHYGGVLECEVTGTRLRLTLTSEAAQELALPTDATFDLQLSADQISMLKRGLTRVLTSGRRNARPTLLLH</sequence>
<keyword evidence="2" id="KW-1185">Reference proteome</keyword>
<dbReference type="Proteomes" id="UP000198605">
    <property type="component" value="Unassembled WGS sequence"/>
</dbReference>
<evidence type="ECO:0000313" key="1">
    <source>
        <dbReference type="EMBL" id="SCL64313.1"/>
    </source>
</evidence>
<dbReference type="EMBL" id="FMIB01000002">
    <property type="protein sequence ID" value="SCL64313.1"/>
    <property type="molecule type" value="Genomic_DNA"/>
</dbReference>
<gene>
    <name evidence="1" type="ORF">GA0070603_3765</name>
</gene>
<name>A0A1C6VD81_9ACTN</name>
<protein>
    <submittedName>
        <fullName evidence="1">Uncharacterized protein</fullName>
    </submittedName>
</protein>
<organism evidence="1 2">
    <name type="scientific">Micromonospora chersina</name>
    <dbReference type="NCBI Taxonomy" id="47854"/>
    <lineage>
        <taxon>Bacteria</taxon>
        <taxon>Bacillati</taxon>
        <taxon>Actinomycetota</taxon>
        <taxon>Actinomycetes</taxon>
        <taxon>Micromonosporales</taxon>
        <taxon>Micromonosporaceae</taxon>
        <taxon>Micromonospora</taxon>
    </lineage>
</organism>
<evidence type="ECO:0000313" key="2">
    <source>
        <dbReference type="Proteomes" id="UP000198605"/>
    </source>
</evidence>
<accession>A0A1C6VD81</accession>
<reference evidence="2" key="1">
    <citation type="submission" date="2016-06" db="EMBL/GenBank/DDBJ databases">
        <authorList>
            <person name="Varghese N."/>
            <person name="Submissions Spin"/>
        </authorList>
    </citation>
    <scope>NUCLEOTIDE SEQUENCE [LARGE SCALE GENOMIC DNA]</scope>
    <source>
        <strain evidence="2">DSM 44151</strain>
    </source>
</reference>